<proteinExistence type="predicted"/>
<dbReference type="EMBL" id="BGPR01000139">
    <property type="protein sequence ID" value="GBL98350.1"/>
    <property type="molecule type" value="Genomic_DNA"/>
</dbReference>
<name>A0A4Y2C1K2_ARAVE</name>
<dbReference type="GO" id="GO:0005634">
    <property type="term" value="C:nucleus"/>
    <property type="evidence" value="ECO:0007669"/>
    <property type="project" value="TreeGrafter"/>
</dbReference>
<dbReference type="Gene3D" id="3.30.420.10">
    <property type="entry name" value="Ribonuclease H-like superfamily/Ribonuclease H"/>
    <property type="match status" value="1"/>
</dbReference>
<comment type="caution">
    <text evidence="1">The sequence shown here is derived from an EMBL/GenBank/DDBJ whole genome shotgun (WGS) entry which is preliminary data.</text>
</comment>
<dbReference type="GO" id="GO:0000729">
    <property type="term" value="P:DNA double-strand break processing"/>
    <property type="evidence" value="ECO:0007669"/>
    <property type="project" value="TreeGrafter"/>
</dbReference>
<accession>A0A4Y2C1K2</accession>
<keyword evidence="2" id="KW-1185">Reference proteome</keyword>
<dbReference type="InterPro" id="IPR036397">
    <property type="entry name" value="RNaseH_sf"/>
</dbReference>
<dbReference type="GO" id="GO:0003690">
    <property type="term" value="F:double-stranded DNA binding"/>
    <property type="evidence" value="ECO:0007669"/>
    <property type="project" value="TreeGrafter"/>
</dbReference>
<dbReference type="InterPro" id="IPR052709">
    <property type="entry name" value="Transposase-MT_Hybrid"/>
</dbReference>
<dbReference type="InterPro" id="IPR001888">
    <property type="entry name" value="Transposase_1"/>
</dbReference>
<dbReference type="GO" id="GO:0015074">
    <property type="term" value="P:DNA integration"/>
    <property type="evidence" value="ECO:0007669"/>
    <property type="project" value="TreeGrafter"/>
</dbReference>
<dbReference type="GO" id="GO:0006303">
    <property type="term" value="P:double-strand break repair via nonhomologous end joining"/>
    <property type="evidence" value="ECO:0007669"/>
    <property type="project" value="TreeGrafter"/>
</dbReference>
<evidence type="ECO:0000313" key="1">
    <source>
        <dbReference type="EMBL" id="GBL98350.1"/>
    </source>
</evidence>
<dbReference type="GO" id="GO:0042800">
    <property type="term" value="F:histone H3K4 methyltransferase activity"/>
    <property type="evidence" value="ECO:0007669"/>
    <property type="project" value="TreeGrafter"/>
</dbReference>
<organism evidence="1 2">
    <name type="scientific">Araneus ventricosus</name>
    <name type="common">Orbweaver spider</name>
    <name type="synonym">Epeira ventricosa</name>
    <dbReference type="NCBI Taxonomy" id="182803"/>
    <lineage>
        <taxon>Eukaryota</taxon>
        <taxon>Metazoa</taxon>
        <taxon>Ecdysozoa</taxon>
        <taxon>Arthropoda</taxon>
        <taxon>Chelicerata</taxon>
        <taxon>Arachnida</taxon>
        <taxon>Araneae</taxon>
        <taxon>Araneomorphae</taxon>
        <taxon>Entelegynae</taxon>
        <taxon>Araneoidea</taxon>
        <taxon>Araneidae</taxon>
        <taxon>Araneus</taxon>
    </lineage>
</organism>
<dbReference type="Proteomes" id="UP000499080">
    <property type="component" value="Unassembled WGS sequence"/>
</dbReference>
<reference evidence="1 2" key="1">
    <citation type="journal article" date="2019" name="Sci. Rep.">
        <title>Orb-weaving spider Araneus ventricosus genome elucidates the spidroin gene catalogue.</title>
        <authorList>
            <person name="Kono N."/>
            <person name="Nakamura H."/>
            <person name="Ohtoshi R."/>
            <person name="Moran D.A.P."/>
            <person name="Shinohara A."/>
            <person name="Yoshida Y."/>
            <person name="Fujiwara M."/>
            <person name="Mori M."/>
            <person name="Tomita M."/>
            <person name="Arakawa K."/>
        </authorList>
    </citation>
    <scope>NUCLEOTIDE SEQUENCE [LARGE SCALE GENOMIC DNA]</scope>
</reference>
<dbReference type="GO" id="GO:0044547">
    <property type="term" value="F:DNA topoisomerase binding"/>
    <property type="evidence" value="ECO:0007669"/>
    <property type="project" value="TreeGrafter"/>
</dbReference>
<dbReference type="GO" id="GO:0003697">
    <property type="term" value="F:single-stranded DNA binding"/>
    <property type="evidence" value="ECO:0007669"/>
    <property type="project" value="TreeGrafter"/>
</dbReference>
<protein>
    <submittedName>
        <fullName evidence="1">Mariner Mos1 transposase</fullName>
    </submittedName>
</protein>
<gene>
    <name evidence="1" type="primary">marinerT_125</name>
    <name evidence="1" type="ORF">AVEN_187696_1</name>
</gene>
<dbReference type="PANTHER" id="PTHR46060:SF2">
    <property type="entry name" value="HISTONE-LYSINE N-METHYLTRANSFERASE SETMAR"/>
    <property type="match status" value="1"/>
</dbReference>
<dbReference type="Pfam" id="PF01359">
    <property type="entry name" value="Transposase_1"/>
    <property type="match status" value="1"/>
</dbReference>
<dbReference type="GO" id="GO:0000793">
    <property type="term" value="C:condensed chromosome"/>
    <property type="evidence" value="ECO:0007669"/>
    <property type="project" value="TreeGrafter"/>
</dbReference>
<dbReference type="GO" id="GO:0031297">
    <property type="term" value="P:replication fork processing"/>
    <property type="evidence" value="ECO:0007669"/>
    <property type="project" value="TreeGrafter"/>
</dbReference>
<dbReference type="GO" id="GO:0044774">
    <property type="term" value="P:mitotic DNA integrity checkpoint signaling"/>
    <property type="evidence" value="ECO:0007669"/>
    <property type="project" value="TreeGrafter"/>
</dbReference>
<dbReference type="AlphaFoldDB" id="A0A4Y2C1K2"/>
<dbReference type="OrthoDB" id="616263at2759"/>
<dbReference type="GO" id="GO:0000014">
    <property type="term" value="F:single-stranded DNA endodeoxyribonuclease activity"/>
    <property type="evidence" value="ECO:0007669"/>
    <property type="project" value="TreeGrafter"/>
</dbReference>
<dbReference type="PANTHER" id="PTHR46060">
    <property type="entry name" value="MARINER MOS1 TRANSPOSASE-LIKE PROTEIN"/>
    <property type="match status" value="1"/>
</dbReference>
<evidence type="ECO:0000313" key="2">
    <source>
        <dbReference type="Proteomes" id="UP000499080"/>
    </source>
</evidence>
<dbReference type="GO" id="GO:0035861">
    <property type="term" value="C:site of double-strand break"/>
    <property type="evidence" value="ECO:0007669"/>
    <property type="project" value="TreeGrafter"/>
</dbReference>
<dbReference type="GO" id="GO:0046975">
    <property type="term" value="F:histone H3K36 methyltransferase activity"/>
    <property type="evidence" value="ECO:0007669"/>
    <property type="project" value="TreeGrafter"/>
</dbReference>
<sequence>MGEEKWICYNNPERKKSWFRPDEPSTSTAKQNIHDSKFILCIWWNQLVVVYYGLLQPNEIITGKHYQQQLMQLSRNSQYQQQLMQLNRALKQKQLVPTIFDAIEHSIEAKSTSTNNN</sequence>